<reference evidence="2" key="2">
    <citation type="submission" date="2020-10" db="EMBL/GenBank/DDBJ databases">
        <title>Mucilaginibacter sp. nov., isolated from soil.</title>
        <authorList>
            <person name="Jeon C.O."/>
        </authorList>
    </citation>
    <scope>NUCLEOTIDE SEQUENCE</scope>
    <source>
        <strain evidence="2">R11</strain>
    </source>
</reference>
<dbReference type="AlphaFoldDB" id="A0A965ZEP5"/>
<keyword evidence="3" id="KW-1185">Reference proteome</keyword>
<dbReference type="EMBL" id="WWEO01000038">
    <property type="protein sequence ID" value="NCD68402.1"/>
    <property type="molecule type" value="Genomic_DNA"/>
</dbReference>
<name>A0A965ZEP5_9SPHI</name>
<feature type="domain" description="DUF4114" evidence="1">
    <location>
        <begin position="184"/>
        <end position="264"/>
    </location>
</feature>
<reference evidence="2" key="1">
    <citation type="submission" date="2020-01" db="EMBL/GenBank/DDBJ databases">
        <authorList>
            <person name="Seo Y.L."/>
        </authorList>
    </citation>
    <scope>NUCLEOTIDE SEQUENCE</scope>
    <source>
        <strain evidence="2">R11</strain>
    </source>
</reference>
<dbReference type="RefSeq" id="WP_166584429.1">
    <property type="nucleotide sequence ID" value="NZ_WWEO01000038.1"/>
</dbReference>
<protein>
    <submittedName>
        <fullName evidence="2">DUF4114 domain-containing protein</fullName>
    </submittedName>
</protein>
<dbReference type="Pfam" id="PF13448">
    <property type="entry name" value="DUF4114"/>
    <property type="match status" value="1"/>
</dbReference>
<dbReference type="Proteomes" id="UP000638732">
    <property type="component" value="Unassembled WGS sequence"/>
</dbReference>
<comment type="caution">
    <text evidence="2">The sequence shown here is derived from an EMBL/GenBank/DDBJ whole genome shotgun (WGS) entry which is preliminary data.</text>
</comment>
<evidence type="ECO:0000313" key="2">
    <source>
        <dbReference type="EMBL" id="NCD68402.1"/>
    </source>
</evidence>
<evidence type="ECO:0000313" key="3">
    <source>
        <dbReference type="Proteomes" id="UP000638732"/>
    </source>
</evidence>
<evidence type="ECO:0000259" key="1">
    <source>
        <dbReference type="Pfam" id="PF13448"/>
    </source>
</evidence>
<sequence length="282" mass="30967">MKNHFICGLIACMVIFTACQKGDPLNPIKFEPGPGVAVAPVPHDSTYYVYPKGYTEENAFLKPLHLGVPAYLTPTKDIIDANFIPALKSTLVTAVSLTKSHPELLKTSAVNIINVTATSDMYVTFLLTKGGYKNSIAYYIFKTANPPKTTFGGSDHGAMDTITYIFPNTLSMKAGDKFKIGTLAAGMSIGFVLLYNSWNGSSIDTKGIKYYSQDTLNAEKPSLKRHSILFYDKSKDLYIVAFERASREFSDSDFCDEIFYVTSNKKNSIASANIALFNSGEN</sequence>
<organism evidence="2 3">
    <name type="scientific">Mucilaginibacter agri</name>
    <dbReference type="NCBI Taxonomy" id="2695265"/>
    <lineage>
        <taxon>Bacteria</taxon>
        <taxon>Pseudomonadati</taxon>
        <taxon>Bacteroidota</taxon>
        <taxon>Sphingobacteriia</taxon>
        <taxon>Sphingobacteriales</taxon>
        <taxon>Sphingobacteriaceae</taxon>
        <taxon>Mucilaginibacter</taxon>
    </lineage>
</organism>
<dbReference type="InterPro" id="IPR025193">
    <property type="entry name" value="DUF4114"/>
</dbReference>
<accession>A0A965ZEP5</accession>
<gene>
    <name evidence="2" type="ORF">GSY63_03450</name>
</gene>
<dbReference type="PROSITE" id="PS51257">
    <property type="entry name" value="PROKAR_LIPOPROTEIN"/>
    <property type="match status" value="1"/>
</dbReference>
<proteinExistence type="predicted"/>